<dbReference type="EMBL" id="JASNQZ010000003">
    <property type="protein sequence ID" value="KAL0959013.1"/>
    <property type="molecule type" value="Genomic_DNA"/>
</dbReference>
<proteinExistence type="predicted"/>
<organism evidence="1 2">
    <name type="scientific">Hohenbuehelia grisea</name>
    <dbReference type="NCBI Taxonomy" id="104357"/>
    <lineage>
        <taxon>Eukaryota</taxon>
        <taxon>Fungi</taxon>
        <taxon>Dikarya</taxon>
        <taxon>Basidiomycota</taxon>
        <taxon>Agaricomycotina</taxon>
        <taxon>Agaricomycetes</taxon>
        <taxon>Agaricomycetidae</taxon>
        <taxon>Agaricales</taxon>
        <taxon>Pleurotineae</taxon>
        <taxon>Pleurotaceae</taxon>
        <taxon>Hohenbuehelia</taxon>
    </lineage>
</organism>
<protein>
    <recommendedName>
        <fullName evidence="3">Single domain-containing protein</fullName>
    </recommendedName>
</protein>
<accession>A0ABR3JT60</accession>
<evidence type="ECO:0000313" key="2">
    <source>
        <dbReference type="Proteomes" id="UP001556367"/>
    </source>
</evidence>
<gene>
    <name evidence="1" type="ORF">HGRIS_014325</name>
</gene>
<name>A0ABR3JT60_9AGAR</name>
<evidence type="ECO:0008006" key="3">
    <source>
        <dbReference type="Google" id="ProtNLM"/>
    </source>
</evidence>
<comment type="caution">
    <text evidence="1">The sequence shown here is derived from an EMBL/GenBank/DDBJ whole genome shotgun (WGS) entry which is preliminary data.</text>
</comment>
<dbReference type="Proteomes" id="UP001556367">
    <property type="component" value="Unassembled WGS sequence"/>
</dbReference>
<evidence type="ECO:0000313" key="1">
    <source>
        <dbReference type="EMBL" id="KAL0959013.1"/>
    </source>
</evidence>
<keyword evidence="2" id="KW-1185">Reference proteome</keyword>
<sequence length="116" mass="12640">MYIRVISGTDTVAPLIRFMFAKSIFAIFAVVATIAAAAPAADVEPYICESEVLAFKPAKCADGSAPVLVGMNEWACCKPKPPRCPRKMCAEAMPVCEEGEEAELRGRCWRCCTINY</sequence>
<reference evidence="2" key="1">
    <citation type="submission" date="2024-06" db="EMBL/GenBank/DDBJ databases">
        <title>Multi-omics analyses provide insights into the biosynthesis of the anticancer antibiotic pleurotin in Hohenbuehelia grisea.</title>
        <authorList>
            <person name="Weaver J.A."/>
            <person name="Alberti F."/>
        </authorList>
    </citation>
    <scope>NUCLEOTIDE SEQUENCE [LARGE SCALE GENOMIC DNA]</scope>
    <source>
        <strain evidence="2">T-177</strain>
    </source>
</reference>